<dbReference type="Pfam" id="PF10114">
    <property type="entry name" value="PocR"/>
    <property type="match status" value="1"/>
</dbReference>
<organism evidence="4 5">
    <name type="scientific">Tissierella carlieri</name>
    <dbReference type="NCBI Taxonomy" id="689904"/>
    <lineage>
        <taxon>Bacteria</taxon>
        <taxon>Bacillati</taxon>
        <taxon>Bacillota</taxon>
        <taxon>Tissierellia</taxon>
        <taxon>Tissierellales</taxon>
        <taxon>Tissierellaceae</taxon>
        <taxon>Tissierella</taxon>
    </lineage>
</organism>
<gene>
    <name evidence="4" type="ORF">NE686_10080</name>
</gene>
<keyword evidence="5" id="KW-1185">Reference proteome</keyword>
<feature type="domain" description="Cupin type-2" evidence="2">
    <location>
        <begin position="31"/>
        <end position="98"/>
    </location>
</feature>
<dbReference type="SUPFAM" id="SSF55874">
    <property type="entry name" value="ATPase domain of HSP90 chaperone/DNA topoisomerase II/histidine kinase"/>
    <property type="match status" value="1"/>
</dbReference>
<evidence type="ECO:0000313" key="5">
    <source>
        <dbReference type="Proteomes" id="UP001524478"/>
    </source>
</evidence>
<proteinExistence type="predicted"/>
<dbReference type="Pfam" id="PF07883">
    <property type="entry name" value="Cupin_2"/>
    <property type="match status" value="1"/>
</dbReference>
<name>A0ABT1SAF1_9FIRM</name>
<dbReference type="InterPro" id="IPR014710">
    <property type="entry name" value="RmlC-like_jellyroll"/>
</dbReference>
<dbReference type="InterPro" id="IPR011051">
    <property type="entry name" value="RmlC_Cupin_sf"/>
</dbReference>
<keyword evidence="4" id="KW-0418">Kinase</keyword>
<accession>A0ABT1SAF1</accession>
<dbReference type="InterPro" id="IPR050640">
    <property type="entry name" value="Bact_2-comp_sensor_kinase"/>
</dbReference>
<evidence type="ECO:0000259" key="2">
    <source>
        <dbReference type="Pfam" id="PF07883"/>
    </source>
</evidence>
<keyword evidence="4" id="KW-0808">Transferase</keyword>
<dbReference type="Gene3D" id="2.60.120.10">
    <property type="entry name" value="Jelly Rolls"/>
    <property type="match status" value="1"/>
</dbReference>
<dbReference type="Proteomes" id="UP001524478">
    <property type="component" value="Unassembled WGS sequence"/>
</dbReference>
<sequence length="520" mass="60528">MGHIQYFDWGNIEWIYEPDTKNSTNIMHIGISTILPGKRQKEHIHYGDEQLLYVLSGQGEQLIGKELSIKEPGSLFHIDAGSVHEAINSGEEPIKELLISIPVYYNQRNPLNDILSSGEVHKENFEDTIVLNDKIKHLYDEAIDILGIPLSIFDRKNEPIIISHNYPEFCMKKCNVHKDVRNCHLYNIYDEYMPPHYKDPFAFVCQYGLRVFVMPIIINNSLVGTIKGGHIRIYDENYVEFKDELDLDYELYRKIQIVHQGRIMAILQHIKTLSKNISYYYLLENTEMELYKKEEIIKDIAKNELLLEESLRSTKEQVLSIQINNHFLFNTLNAIASLAIKEDSIKTYESIIRLSKIFRYSLKSSNSIATLNDEILFIMDYLELQKLRYGERLSVNINISENAKSARIPFNFIQPIIENSFVHGFKNKMDNLSIQISCRKNQDKIYIQILDNGTGLEENEIEKLNNMIKGQTENFIISGLMMIYRKLELLHHNNFEFKILSKKNAGTQVIIVIPAIKEEL</sequence>
<dbReference type="Pfam" id="PF06580">
    <property type="entry name" value="His_kinase"/>
    <property type="match status" value="1"/>
</dbReference>
<evidence type="ECO:0000259" key="1">
    <source>
        <dbReference type="Pfam" id="PF06580"/>
    </source>
</evidence>
<dbReference type="EMBL" id="JANGAC010000006">
    <property type="protein sequence ID" value="MCQ4923434.1"/>
    <property type="molecule type" value="Genomic_DNA"/>
</dbReference>
<evidence type="ECO:0000259" key="3">
    <source>
        <dbReference type="Pfam" id="PF10114"/>
    </source>
</evidence>
<dbReference type="SUPFAM" id="SSF51182">
    <property type="entry name" value="RmlC-like cupins"/>
    <property type="match status" value="1"/>
</dbReference>
<protein>
    <submittedName>
        <fullName evidence="4">Histidine kinase</fullName>
    </submittedName>
</protein>
<dbReference type="InterPro" id="IPR018771">
    <property type="entry name" value="PocR_dom"/>
</dbReference>
<dbReference type="Gene3D" id="3.30.565.10">
    <property type="entry name" value="Histidine kinase-like ATPase, C-terminal domain"/>
    <property type="match status" value="1"/>
</dbReference>
<evidence type="ECO:0000313" key="4">
    <source>
        <dbReference type="EMBL" id="MCQ4923434.1"/>
    </source>
</evidence>
<feature type="domain" description="PocR" evidence="3">
    <location>
        <begin position="133"/>
        <end position="278"/>
    </location>
</feature>
<dbReference type="GO" id="GO:0016301">
    <property type="term" value="F:kinase activity"/>
    <property type="evidence" value="ECO:0007669"/>
    <property type="project" value="UniProtKB-KW"/>
</dbReference>
<reference evidence="4 5" key="1">
    <citation type="submission" date="2022-06" db="EMBL/GenBank/DDBJ databases">
        <title>Isolation of gut microbiota from human fecal samples.</title>
        <authorList>
            <person name="Pamer E.G."/>
            <person name="Barat B."/>
            <person name="Waligurski E."/>
            <person name="Medina S."/>
            <person name="Paddock L."/>
            <person name="Mostad J."/>
        </authorList>
    </citation>
    <scope>NUCLEOTIDE SEQUENCE [LARGE SCALE GENOMIC DNA]</scope>
    <source>
        <strain evidence="4 5">DFI.7.95</strain>
    </source>
</reference>
<dbReference type="PANTHER" id="PTHR34220">
    <property type="entry name" value="SENSOR HISTIDINE KINASE YPDA"/>
    <property type="match status" value="1"/>
</dbReference>
<feature type="domain" description="Signal transduction histidine kinase internal region" evidence="1">
    <location>
        <begin position="317"/>
        <end position="393"/>
    </location>
</feature>
<dbReference type="RefSeq" id="WP_256311420.1">
    <property type="nucleotide sequence ID" value="NZ_JANGAC010000006.1"/>
</dbReference>
<dbReference type="PANTHER" id="PTHR34220:SF7">
    <property type="entry name" value="SENSOR HISTIDINE KINASE YPDA"/>
    <property type="match status" value="1"/>
</dbReference>
<dbReference type="InterPro" id="IPR013096">
    <property type="entry name" value="Cupin_2"/>
</dbReference>
<dbReference type="InterPro" id="IPR036890">
    <property type="entry name" value="HATPase_C_sf"/>
</dbReference>
<dbReference type="InterPro" id="IPR010559">
    <property type="entry name" value="Sig_transdc_His_kin_internal"/>
</dbReference>
<comment type="caution">
    <text evidence="4">The sequence shown here is derived from an EMBL/GenBank/DDBJ whole genome shotgun (WGS) entry which is preliminary data.</text>
</comment>